<name>A0ABP9FQ20_9SPHI</name>
<evidence type="ECO:0000313" key="3">
    <source>
        <dbReference type="EMBL" id="GAA4903827.1"/>
    </source>
</evidence>
<feature type="transmembrane region" description="Helical" evidence="1">
    <location>
        <begin position="129"/>
        <end position="147"/>
    </location>
</feature>
<dbReference type="Proteomes" id="UP001501436">
    <property type="component" value="Unassembled WGS sequence"/>
</dbReference>
<accession>A0ABP9FQ20</accession>
<dbReference type="Pfam" id="PF10110">
    <property type="entry name" value="GPDPase_memb"/>
    <property type="match status" value="1"/>
</dbReference>
<feature type="transmembrane region" description="Helical" evidence="1">
    <location>
        <begin position="35"/>
        <end position="55"/>
    </location>
</feature>
<proteinExistence type="predicted"/>
<protein>
    <recommendedName>
        <fullName evidence="2">Glycerophosphoryl diester phosphodiesterase membrane domain-containing protein</fullName>
    </recommendedName>
</protein>
<sequence>MKPHFELRRVRDFGETISDTFTFIRENFKALIKPLLVICGFFIVINTITLANLYAGMTEAKMQETSRPSNVFASQYGDNYFINLLINYTSLFLFATSIFIVTYCYIAVYKDKTDGEKPTLVEVWGYFKYYFFRSIGSYFVVTLLSIAGCFLCLLPGVYLFVVFGLILPIIIMENGSFGHAFNKCFQLIKGNWWMTFGIIFVISLIISFSGAIVSVPMGIVIAAKTLLQLDFLMYPILLVLSLLLSLIYLSYSLMAIAMSLCYFSFEEQKEGTGILSRINTLGEKGPDTTHQPEEEY</sequence>
<keyword evidence="1" id="KW-0472">Membrane</keyword>
<feature type="transmembrane region" description="Helical" evidence="1">
    <location>
        <begin position="85"/>
        <end position="108"/>
    </location>
</feature>
<gene>
    <name evidence="3" type="ORF">GCM10023313_02980</name>
</gene>
<feature type="transmembrane region" description="Helical" evidence="1">
    <location>
        <begin position="192"/>
        <end position="219"/>
    </location>
</feature>
<dbReference type="EMBL" id="BAABJI010000001">
    <property type="protein sequence ID" value="GAA4903827.1"/>
    <property type="molecule type" value="Genomic_DNA"/>
</dbReference>
<evidence type="ECO:0000256" key="1">
    <source>
        <dbReference type="SAM" id="Phobius"/>
    </source>
</evidence>
<organism evidence="3 4">
    <name type="scientific">Mucilaginibacter defluvii</name>
    <dbReference type="NCBI Taxonomy" id="1196019"/>
    <lineage>
        <taxon>Bacteria</taxon>
        <taxon>Pseudomonadati</taxon>
        <taxon>Bacteroidota</taxon>
        <taxon>Sphingobacteriia</taxon>
        <taxon>Sphingobacteriales</taxon>
        <taxon>Sphingobacteriaceae</taxon>
        <taxon>Mucilaginibacter</taxon>
    </lineage>
</organism>
<reference evidence="4" key="1">
    <citation type="journal article" date="2019" name="Int. J. Syst. Evol. Microbiol.">
        <title>The Global Catalogue of Microorganisms (GCM) 10K type strain sequencing project: providing services to taxonomists for standard genome sequencing and annotation.</title>
        <authorList>
            <consortium name="The Broad Institute Genomics Platform"/>
            <consortium name="The Broad Institute Genome Sequencing Center for Infectious Disease"/>
            <person name="Wu L."/>
            <person name="Ma J."/>
        </authorList>
    </citation>
    <scope>NUCLEOTIDE SEQUENCE [LARGE SCALE GENOMIC DNA]</scope>
    <source>
        <strain evidence="4">JCM 18283</strain>
    </source>
</reference>
<evidence type="ECO:0000259" key="2">
    <source>
        <dbReference type="Pfam" id="PF10110"/>
    </source>
</evidence>
<dbReference type="RefSeq" id="WP_345329104.1">
    <property type="nucleotide sequence ID" value="NZ_BAABJI010000001.1"/>
</dbReference>
<evidence type="ECO:0000313" key="4">
    <source>
        <dbReference type="Proteomes" id="UP001501436"/>
    </source>
</evidence>
<keyword evidence="4" id="KW-1185">Reference proteome</keyword>
<keyword evidence="1" id="KW-0812">Transmembrane</keyword>
<keyword evidence="1" id="KW-1133">Transmembrane helix</keyword>
<feature type="transmembrane region" description="Helical" evidence="1">
    <location>
        <begin position="231"/>
        <end position="251"/>
    </location>
</feature>
<feature type="domain" description="Glycerophosphoryl diester phosphodiesterase membrane" evidence="2">
    <location>
        <begin position="139"/>
        <end position="262"/>
    </location>
</feature>
<feature type="transmembrane region" description="Helical" evidence="1">
    <location>
        <begin position="153"/>
        <end position="171"/>
    </location>
</feature>
<comment type="caution">
    <text evidence="3">The sequence shown here is derived from an EMBL/GenBank/DDBJ whole genome shotgun (WGS) entry which is preliminary data.</text>
</comment>
<dbReference type="InterPro" id="IPR018476">
    <property type="entry name" value="GlyceroP-diester-Pdiesterase_M"/>
</dbReference>